<proteinExistence type="predicted"/>
<protein>
    <recommendedName>
        <fullName evidence="3">Prevent-host-death protein</fullName>
    </recommendedName>
</protein>
<dbReference type="Pfam" id="PF08843">
    <property type="entry name" value="AbiEii"/>
    <property type="match status" value="1"/>
</dbReference>
<dbReference type="Proteomes" id="UP000287519">
    <property type="component" value="Unassembled WGS sequence"/>
</dbReference>
<evidence type="ECO:0008006" key="3">
    <source>
        <dbReference type="Google" id="ProtNLM"/>
    </source>
</evidence>
<dbReference type="EMBL" id="BHYM01000022">
    <property type="protein sequence ID" value="GCE38820.1"/>
    <property type="molecule type" value="Genomic_DNA"/>
</dbReference>
<comment type="caution">
    <text evidence="1">The sequence shown here is derived from an EMBL/GenBank/DDBJ whole genome shotgun (WGS) entry which is preliminary data.</text>
</comment>
<gene>
    <name evidence="1" type="ORF">Rhow_002344</name>
</gene>
<name>A0A402C5C6_RHOWR</name>
<reference evidence="1 2" key="1">
    <citation type="submission" date="2018-11" db="EMBL/GenBank/DDBJ databases">
        <title>Microbial catabolism of amino acid.</title>
        <authorList>
            <person name="Hibi M."/>
            <person name="Ogawa J."/>
        </authorList>
    </citation>
    <scope>NUCLEOTIDE SEQUENCE [LARGE SCALE GENOMIC DNA]</scope>
    <source>
        <strain evidence="1 2">C31-06</strain>
    </source>
</reference>
<evidence type="ECO:0000313" key="1">
    <source>
        <dbReference type="EMBL" id="GCE38820.1"/>
    </source>
</evidence>
<organism evidence="1 2">
    <name type="scientific">Rhodococcus wratislaviensis</name>
    <name type="common">Tsukamurella wratislaviensis</name>
    <dbReference type="NCBI Taxonomy" id="44752"/>
    <lineage>
        <taxon>Bacteria</taxon>
        <taxon>Bacillati</taxon>
        <taxon>Actinomycetota</taxon>
        <taxon>Actinomycetes</taxon>
        <taxon>Mycobacteriales</taxon>
        <taxon>Nocardiaceae</taxon>
        <taxon>Rhodococcus</taxon>
    </lineage>
</organism>
<keyword evidence="2" id="KW-1185">Reference proteome</keyword>
<accession>A0A402C5C6</accession>
<dbReference type="InterPro" id="IPR014942">
    <property type="entry name" value="AbiEii"/>
</dbReference>
<dbReference type="AlphaFoldDB" id="A0A402C5C6"/>
<sequence length="255" mass="26975">MIGGPVSGNHVTFVGDAMAAVAAGVIEVRALIGQAPVIVGGLAVLARLSNPYRATVDLDLVDRLLGDLPQLEVLRAADGAEPVEPAAVLLPTRYGSVKVDVLEVRQVELDHPSDDPGDRLHASAHAWANDTATGMTIEVIRTGGERVVVTTPVAEPGPLIAMKLQAVMNRSADKQGTDLLDIVHLILDETTRPAALAQIGTVGAATARDIALHVDLWFTRNRLQSLQRIHAVGGRDITTDDLDLVAELLTDATQR</sequence>
<evidence type="ECO:0000313" key="2">
    <source>
        <dbReference type="Proteomes" id="UP000287519"/>
    </source>
</evidence>